<accession>A0A0F7SY83</accession>
<dbReference type="Pfam" id="PF12584">
    <property type="entry name" value="TRAPPC10"/>
    <property type="match status" value="1"/>
</dbReference>
<comment type="subcellular location">
    <subcellularLocation>
        <location evidence="1">Golgi apparatus</location>
    </subcellularLocation>
</comment>
<feature type="domain" description="TRAPPC10/Trs130 C-terminal" evidence="5">
    <location>
        <begin position="1103"/>
        <end position="1231"/>
    </location>
</feature>
<proteinExistence type="predicted"/>
<dbReference type="Pfam" id="PF23036">
    <property type="entry name" value="TRAPPC10_1st"/>
    <property type="match status" value="1"/>
</dbReference>
<feature type="domain" description="TRAPPC10/Trs130 N-terminal" evidence="6">
    <location>
        <begin position="9"/>
        <end position="350"/>
    </location>
</feature>
<dbReference type="EMBL" id="LN483332">
    <property type="protein sequence ID" value="CED85218.1"/>
    <property type="molecule type" value="Genomic_DNA"/>
</dbReference>
<dbReference type="InterPro" id="IPR056913">
    <property type="entry name" value="TRAPPC10/Trs130_N"/>
</dbReference>
<evidence type="ECO:0000256" key="3">
    <source>
        <dbReference type="ARBA" id="ARBA00023034"/>
    </source>
</evidence>
<organism evidence="8">
    <name type="scientific">Phaffia rhodozyma</name>
    <name type="common">Yeast</name>
    <name type="synonym">Xanthophyllomyces dendrorhous</name>
    <dbReference type="NCBI Taxonomy" id="264483"/>
    <lineage>
        <taxon>Eukaryota</taxon>
        <taxon>Fungi</taxon>
        <taxon>Dikarya</taxon>
        <taxon>Basidiomycota</taxon>
        <taxon>Agaricomycotina</taxon>
        <taxon>Tremellomycetes</taxon>
        <taxon>Cystofilobasidiales</taxon>
        <taxon>Mrakiaceae</taxon>
        <taxon>Phaffia</taxon>
    </lineage>
</organism>
<evidence type="ECO:0000259" key="5">
    <source>
        <dbReference type="Pfam" id="PF12584"/>
    </source>
</evidence>
<keyword evidence="8" id="KW-0472">Membrane</keyword>
<evidence type="ECO:0000259" key="7">
    <source>
        <dbReference type="Pfam" id="PF23274"/>
    </source>
</evidence>
<keyword evidence="2" id="KW-0813">Transport</keyword>
<evidence type="ECO:0000256" key="2">
    <source>
        <dbReference type="ARBA" id="ARBA00022448"/>
    </source>
</evidence>
<dbReference type="GO" id="GO:0006891">
    <property type="term" value="P:intra-Golgi vesicle-mediated transport"/>
    <property type="evidence" value="ECO:0007669"/>
    <property type="project" value="TreeGrafter"/>
</dbReference>
<reference evidence="8" key="1">
    <citation type="submission" date="2014-08" db="EMBL/GenBank/DDBJ databases">
        <authorList>
            <person name="Sharma Rahul"/>
            <person name="Thines Marco"/>
        </authorList>
    </citation>
    <scope>NUCLEOTIDE SEQUENCE</scope>
</reference>
<dbReference type="GO" id="GO:0034498">
    <property type="term" value="P:early endosome to Golgi transport"/>
    <property type="evidence" value="ECO:0007669"/>
    <property type="project" value="TreeGrafter"/>
</dbReference>
<dbReference type="AlphaFoldDB" id="A0A0F7SY83"/>
<evidence type="ECO:0000256" key="4">
    <source>
        <dbReference type="SAM" id="MobiDB-lite"/>
    </source>
</evidence>
<dbReference type="InterPro" id="IPR045126">
    <property type="entry name" value="TRAPPC10/Trs130"/>
</dbReference>
<dbReference type="InterPro" id="IPR055505">
    <property type="entry name" value="DUF7077"/>
</dbReference>
<dbReference type="PANTHER" id="PTHR13251:SF3">
    <property type="entry name" value="TRAFFICKING PROTEIN PARTICLE COMPLEX SUBUNIT 10"/>
    <property type="match status" value="1"/>
</dbReference>
<name>A0A0F7SY83_PHARH</name>
<dbReference type="Pfam" id="PF23274">
    <property type="entry name" value="DUF7077"/>
    <property type="match status" value="1"/>
</dbReference>
<dbReference type="GO" id="GO:0005829">
    <property type="term" value="C:cytosol"/>
    <property type="evidence" value="ECO:0007669"/>
    <property type="project" value="GOC"/>
</dbReference>
<dbReference type="PANTHER" id="PTHR13251">
    <property type="entry name" value="EPILEPSY HOLOPROSENCEPHALY CANDIDATE 1/TMEM1"/>
    <property type="match status" value="1"/>
</dbReference>
<dbReference type="GO" id="GO:1990071">
    <property type="term" value="C:TRAPPII protein complex"/>
    <property type="evidence" value="ECO:0007669"/>
    <property type="project" value="InterPro"/>
</dbReference>
<feature type="domain" description="DUF7077" evidence="7">
    <location>
        <begin position="775"/>
        <end position="883"/>
    </location>
</feature>
<evidence type="ECO:0000259" key="6">
    <source>
        <dbReference type="Pfam" id="PF23036"/>
    </source>
</evidence>
<evidence type="ECO:0000256" key="1">
    <source>
        <dbReference type="ARBA" id="ARBA00004555"/>
    </source>
</evidence>
<protein>
    <submittedName>
        <fullName evidence="8">Putative transmembrane protein</fullName>
    </submittedName>
</protein>
<sequence length="1266" mass="141504">MNAVSSPSERPIVTYASPPSFLTSPEWANIRQALRETHLPLRNLHWKPASRPSLRTIQQVEIDLRPLEMGSRPSVDQTGSARPSLGGEGGTERSMLPGSFLEKPFLNIFFVSCEDADTYKTTIRKQIKDWHSLVVSRKTQEWVIVLVMKPDPATGLARSSTGAGRLFKMGGTVLDKIRSDFNTNKRDRCVQLSRPSFPTPDDPSLWSDLISKIKDGIITSFDSRVTQREEEIKTSEGMRTLPGWNFCTFFILKESLANSFEGMNLYEDALIQYNELEASFFQVLKERNLSFFGHLGATAYYDDSASVLSTTTKPYRDLILANTISVFDFRVYVFARQGKLMARMGRLGEVLAKGFEFVRLMGRWLGENPDALAHNFIESWIYSSCMNIIETCQEWKLNLPPNNTSHLSAVSTGANGSTSTLNGEIVEKEKLVLTNKGELYQLARTQLSKLGRQYGHLPNAYPFSTHSSLSIVKPSPDSSSGADRPITRRDLVAALETKESFDVLFYRITEMAIECLSRVGKERSTLDLIGGLATLDEFRDRLPSAYDRYRALSIRANSYSWTPMEAFYLIRLLELHRVLSKPIDSAWVGRALSFLRALVKIGEVGRLAVWEGNGEDESDREKESGLRKFVDRCLNDIREAGKHFEKDLPVHDHEAFSVKLQSPKQATGPLRGQEDGCNLHLLVQNHLPCTVTVDDVRACLSGHELEQLWFTSGKTELKHGDNVVCVFCPMPVSGLFSLEVSQIRLSKVAFHYVWLPSKASDVSERTVVRIPRDYKALNARLTPALDLRLDSRPVVLLHLISGRNQVTKATVALQVTENELVLLMKEAQVISGVVATFSTEQDYLIVEGVQPDTTVVISVPYRGAPKGAALPQIRISVDYWTQTRPSQRRALRKTRPLDLFLPLSVNVHDIFREHCLLSKFTISSGGNQHLRVASANLAGAQKTLEIEGCRNAMSPMIHVTPNQPGNLLFRLTQKDRNSKKHDPLQMTIKYRILDDELFFMIQTIVSPLLASHNLVEFKSWLAKTMIIFIKATPGWANRFITAGSIDFPDVDENDIRGSCNQLGLGEEDFKKILDTWERAVEILDDSVTPEVGPDMPWRTLQIPVDMPTRQVISVVKLSLSTSAPYRVGQPLKCLVTITCSSAWSGGPMLEDLPMCYDLEVEFEHWLVSGRKRGTFVSKENEPFTATITLIPVHSGSLMLPPIQVTPSSHQSSPLTSAETYITNAAQSVEVLPMTGRATFVIGLSGDGPNKHNSCDSSAVHPNGIEV</sequence>
<feature type="region of interest" description="Disordered" evidence="4">
    <location>
        <begin position="66"/>
        <end position="93"/>
    </location>
</feature>
<dbReference type="InterPro" id="IPR022233">
    <property type="entry name" value="TRAPPC10/Trs130_C"/>
</dbReference>
<keyword evidence="3" id="KW-0333">Golgi apparatus</keyword>
<keyword evidence="8" id="KW-0812">Transmembrane</keyword>
<evidence type="ECO:0000313" key="8">
    <source>
        <dbReference type="EMBL" id="CED85218.1"/>
    </source>
</evidence>